<dbReference type="Proteomes" id="UP000514628">
    <property type="component" value="Plasmid pCFViADRI1362_P2"/>
</dbReference>
<dbReference type="RefSeq" id="WP_065843553.1">
    <property type="nucleotide sequence ID" value="NZ_CP059434.1"/>
</dbReference>
<feature type="domain" description="Helicase ATP-binding" evidence="3">
    <location>
        <begin position="1180"/>
        <end position="1432"/>
    </location>
</feature>
<dbReference type="InterPro" id="IPR001650">
    <property type="entry name" value="Helicase_C-like"/>
</dbReference>
<feature type="coiled-coil region" evidence="1">
    <location>
        <begin position="1840"/>
        <end position="1888"/>
    </location>
</feature>
<gene>
    <name evidence="5" type="ORF">GZ989_011280</name>
</gene>
<feature type="compositionally biased region" description="Basic and acidic residues" evidence="2">
    <location>
        <begin position="243"/>
        <end position="269"/>
    </location>
</feature>
<dbReference type="GO" id="GO:0009007">
    <property type="term" value="F:site-specific DNA-methyltransferase (adenine-specific) activity"/>
    <property type="evidence" value="ECO:0007669"/>
    <property type="project" value="UniProtKB-EC"/>
</dbReference>
<dbReference type="GO" id="GO:0003677">
    <property type="term" value="F:DNA binding"/>
    <property type="evidence" value="ECO:0007669"/>
    <property type="project" value="InterPro"/>
</dbReference>
<keyword evidence="1" id="KW-0175">Coiled coil</keyword>
<dbReference type="InterPro" id="IPR027417">
    <property type="entry name" value="P-loop_NTPase"/>
</dbReference>
<dbReference type="Gene3D" id="3.40.50.150">
    <property type="entry name" value="Vaccinia Virus protein VP39"/>
    <property type="match status" value="1"/>
</dbReference>
<dbReference type="Pfam" id="PF07669">
    <property type="entry name" value="Eco57I"/>
    <property type="match status" value="1"/>
</dbReference>
<evidence type="ECO:0000313" key="6">
    <source>
        <dbReference type="Proteomes" id="UP000514628"/>
    </source>
</evidence>
<dbReference type="SUPFAM" id="SSF53335">
    <property type="entry name" value="S-adenosyl-L-methionine-dependent methyltransferases"/>
    <property type="match status" value="1"/>
</dbReference>
<keyword evidence="5" id="KW-0067">ATP-binding</keyword>
<keyword evidence="5" id="KW-0547">Nucleotide-binding</keyword>
<dbReference type="SUPFAM" id="SSF52540">
    <property type="entry name" value="P-loop containing nucleoside triphosphate hydrolases"/>
    <property type="match status" value="2"/>
</dbReference>
<keyword evidence="5" id="KW-0614">Plasmid</keyword>
<accession>A0A974RN25</accession>
<protein>
    <submittedName>
        <fullName evidence="5">DEAD/DEAH box helicase family protein</fullName>
    </submittedName>
</protein>
<feature type="region of interest" description="Disordered" evidence="2">
    <location>
        <begin position="156"/>
        <end position="181"/>
    </location>
</feature>
<dbReference type="Pfam" id="PF04851">
    <property type="entry name" value="ResIII"/>
    <property type="match status" value="1"/>
</dbReference>
<dbReference type="EMBL" id="CP059434">
    <property type="protein sequence ID" value="QMS59889.1"/>
    <property type="molecule type" value="Genomic_DNA"/>
</dbReference>
<evidence type="ECO:0000256" key="2">
    <source>
        <dbReference type="SAM" id="MobiDB-lite"/>
    </source>
</evidence>
<proteinExistence type="predicted"/>
<evidence type="ECO:0000259" key="3">
    <source>
        <dbReference type="PROSITE" id="PS51192"/>
    </source>
</evidence>
<feature type="region of interest" description="Disordered" evidence="2">
    <location>
        <begin position="203"/>
        <end position="302"/>
    </location>
</feature>
<dbReference type="PANTHER" id="PTHR41313">
    <property type="entry name" value="ADENINE-SPECIFIC METHYLTRANSFERASE"/>
    <property type="match status" value="1"/>
</dbReference>
<dbReference type="InterPro" id="IPR002052">
    <property type="entry name" value="DNA_methylase_N6_adenine_CS"/>
</dbReference>
<sequence>MARAKQKYTQLSFWDNMTYDGSTQDKPKKEKNNVSYTKSKIQRTNATEFRGDDRTGLELWERERNIDTQQSQSSTHNQTEIYRHDERLRDDALAGWARDTLFEGTLQPSKELGISSQFNEERENETEIDRRHTIRDMEAIQTRELSLGLYRSNDVRHGRAERESAGEYESLHQGSSRHRTTTADIHETTDTIRRSELDTQANDTLSLDFGDGELGDARRHTSEGLDGREEVKRTQGSDLDTGVFRKEHSVRTTSQRAERDGQHGYRDLSDNGAFDLQGVSKSERSELSDETNQGKTANGYVNEVSTTTNGSANSLFDLIDEPSNLTNNIQEYVITSTGENLNFTLQSDYQTVSISKKEKYKNNIEAIKLANELWEIRKRALEKNQNFTIARHEQEILSKFSGWGGISEVFDHRNEEWQNEYNELKELIKDKDEYADAKASTTTAFFTPKLIVDSMYKALEHMGINNNDNIKKLLEPSAGNGAFLASADTYLKENYKFDAVEIEPQSNKFLSLLYPNAQVYSHKYGFEDLSLTNKTQYDAIIGNPPYDRLNVTKIADSNDLDLSGYTIHNFFVAKSLRHLKNDGVMSFVITHNFLDAKNNTVREKIASENTFLGAVRLPNTAFSQEAKTQVVTDIVFFKKGLDKELNKNFINTSEFSQDIQINEYFKNNPQNVLGKLVVTSGRFGNELNCLPNPNINLQVALDNFIQNELPGNIYKYHETIPQADNEITISKFDTEYAKNKDYFENLQVGNYLVFRGELYQKRQSLLDDETILLKLNFSPKDERAAKDYIKLRDCRKELFELEKQDITDDDAKLINKRTELNTLYDDFVKNHNYLKSKNLEKALASDSDYDNIQGLEAKYNEKTKSAEKTDIFKQRVLRPRPKIEFNNAIDGLYASMNINGKIDIAYIANHLNKEGYDVARELLENKLIFLDPIAYENGNKEYIFAPKYLTGNVKEKLRLAEELAKEEPLFYNNVESLQQVIPADISPSDINPTIGVSWIPMKYYEQFFKEKFELQSDTKLDLVCSPTNAEWIFEKSSDDYLRYNIEKRYGYYHPQNSRINRSPYEIAQAALNGIYLKIYVTTDRPKLNPDGSVKHNKNGDVEYEKELDMIATQEVARKIDLIKNEFDEWIMKDYARRMDIAGIFNEKFNCYVKKHYDGNYLQVNGLNQAYNLRKHQKDAVARAINEKTTLIDHEVGAGKTLTAICSIMEQKKLGIVNKPLIVVPNHLVNQWSSEFLAAYPEAKLLVAKDKSMSKEKRAEFLAQIANNNYDAIIMKQTQFKEIPAPKESQKEVLNEMIAELGQAIAIREENSNGPKNTSVKRMQTQLKSLKDNVTKILEDEAKNITSLDFSDLGIDYLIVDESHMYKNLRYSTKLENVKGLGTQSGSDRAMDMFSKTTYLHNQENAKITFLTGTPVSNSLVELYLVKRYLAPKTLKEQGINSFDAWAKTYADIDKVYETGAVSGDYKVVTRFTGFKNLNTLGGSYLDFADVITNDDIKQELGSSYVPNVNIKHTKSPASSLQKSYIGIEQDNGTFNEGSIIYRLENMPDDPRIDNHLKVTNDAKYCALDYRLIDPSAPDDPNSKINKAVENILQTYKKWDDDKGTQLVFLDMGTPKTSAQKSQNIIIDQAEPTSTAIKQDDEFININETIEQGKDDNSDFITEADRDSGENRFFLYGDLLKKLVANGIPQKEIAFIHDTTTDKQKYELFDKVNRGEVRILIGSTGKMGAGTNVQERVTAIHHLDIPWKPSDLTQRNGRVIRQGNELLKKYGNKFEVDVNYYVTLNTYDETSLQTVKQKAESITKFRKCVVDENHLSGFEEEVVNYEEMKAIASGNPLILVNFKISNEIEKLERDKKAYTQDLQQKEVEYHNLEKRISYLNKRVDVLEKTKEYVAKFKCEDGLKCSMYSTNLFDGGVSKQDYFIPKANTTKEVQNAQATMKEQFQSNVNLMFETPRKSYDFCEYKGFIVSGYYDNKNNTVSFELTNKQNSEVLAPENMFYRAALNATKHSLKEQVGMSGFFLKLNNYFENLDKMIDKSQSEIKISKEKIDDLGVSIKEQPKYPNNKLLELLKDEKKIVLNELDMKKKNKAYESNFESKALKIIEENKRIKKQEIKQENYDKNVDAKIDKEFY</sequence>
<dbReference type="PROSITE" id="PS51194">
    <property type="entry name" value="HELICASE_CTER"/>
    <property type="match status" value="1"/>
</dbReference>
<name>A0A974RN25_CAMFE</name>
<evidence type="ECO:0000313" key="5">
    <source>
        <dbReference type="EMBL" id="QMS59889.1"/>
    </source>
</evidence>
<dbReference type="PRINTS" id="PR00507">
    <property type="entry name" value="N12N6MTFRASE"/>
</dbReference>
<dbReference type="InterPro" id="IPR014001">
    <property type="entry name" value="Helicase_ATP-bd"/>
</dbReference>
<geneLocation type="plasmid" evidence="6">
    <name>pcfviadri1362_p2</name>
</geneLocation>
<dbReference type="GO" id="GO:0032259">
    <property type="term" value="P:methylation"/>
    <property type="evidence" value="ECO:0007669"/>
    <property type="project" value="InterPro"/>
</dbReference>
<feature type="coiled-coil region" evidence="1">
    <location>
        <begin position="357"/>
        <end position="434"/>
    </location>
</feature>
<dbReference type="PANTHER" id="PTHR41313:SF1">
    <property type="entry name" value="DNA METHYLASE ADENINE-SPECIFIC DOMAIN-CONTAINING PROTEIN"/>
    <property type="match status" value="1"/>
</dbReference>
<feature type="compositionally biased region" description="Basic and acidic residues" evidence="2">
    <location>
        <begin position="23"/>
        <end position="32"/>
    </location>
</feature>
<dbReference type="InterPro" id="IPR006935">
    <property type="entry name" value="Helicase/UvrB_N"/>
</dbReference>
<evidence type="ECO:0000259" key="4">
    <source>
        <dbReference type="PROSITE" id="PS51194"/>
    </source>
</evidence>
<organism evidence="5 6">
    <name type="scientific">Campylobacter fetus</name>
    <dbReference type="NCBI Taxonomy" id="196"/>
    <lineage>
        <taxon>Bacteria</taxon>
        <taxon>Pseudomonadati</taxon>
        <taxon>Campylobacterota</taxon>
        <taxon>Epsilonproteobacteria</taxon>
        <taxon>Campylobacterales</taxon>
        <taxon>Campylobacteraceae</taxon>
        <taxon>Campylobacter</taxon>
    </lineage>
</organism>
<dbReference type="Gene3D" id="3.40.50.300">
    <property type="entry name" value="P-loop containing nucleotide triphosphate hydrolases"/>
    <property type="match status" value="2"/>
</dbReference>
<feature type="compositionally biased region" description="Basic and acidic residues" evidence="2">
    <location>
        <begin position="215"/>
        <end position="235"/>
    </location>
</feature>
<dbReference type="InterPro" id="IPR029063">
    <property type="entry name" value="SAM-dependent_MTases_sf"/>
</dbReference>
<dbReference type="GO" id="GO:0005524">
    <property type="term" value="F:ATP binding"/>
    <property type="evidence" value="ECO:0007669"/>
    <property type="project" value="InterPro"/>
</dbReference>
<feature type="domain" description="Helicase C-terminal" evidence="4">
    <location>
        <begin position="1644"/>
        <end position="1802"/>
    </location>
</feature>
<evidence type="ECO:0000256" key="1">
    <source>
        <dbReference type="SAM" id="Coils"/>
    </source>
</evidence>
<dbReference type="GO" id="GO:0016787">
    <property type="term" value="F:hydrolase activity"/>
    <property type="evidence" value="ECO:0007669"/>
    <property type="project" value="InterPro"/>
</dbReference>
<dbReference type="SMART" id="SM00487">
    <property type="entry name" value="DEXDc"/>
    <property type="match status" value="1"/>
</dbReference>
<dbReference type="PROSITE" id="PS00092">
    <property type="entry name" value="N6_MTASE"/>
    <property type="match status" value="1"/>
</dbReference>
<keyword evidence="5" id="KW-0378">Hydrolase</keyword>
<feature type="region of interest" description="Disordered" evidence="2">
    <location>
        <begin position="16"/>
        <end position="39"/>
    </location>
</feature>
<keyword evidence="5" id="KW-0347">Helicase</keyword>
<dbReference type="InterPro" id="IPR052933">
    <property type="entry name" value="DNA_Protect_Modify"/>
</dbReference>
<reference evidence="6" key="1">
    <citation type="submission" date="2020-07" db="EMBL/GenBank/DDBJ databases">
        <title>A comparison of fourteen fully characterised mammalian-associated Campylobacter fetus isolates suggests a mechanism by which bovine-adapted biotypes have evolved high genomic plasticity.</title>
        <authorList>
            <person name="Nadin-Davis S.A."/>
            <person name="Chmara J.T."/>
            <person name="Carillo C."/>
            <person name="Amoako K."/>
            <person name="Goji N."/>
            <person name="Duceppe M.-O."/>
            <person name="Devenish J."/>
        </authorList>
    </citation>
    <scope>NUCLEOTIDE SEQUENCE [LARGE SCALE GENOMIC DNA]</scope>
    <source>
        <strain evidence="6">CFViADRI1362</strain>
        <plasmid evidence="6">pcfviadri1362_p2</plasmid>
    </source>
</reference>
<dbReference type="Pfam" id="PF00271">
    <property type="entry name" value="Helicase_C"/>
    <property type="match status" value="1"/>
</dbReference>
<dbReference type="PROSITE" id="PS51192">
    <property type="entry name" value="HELICASE_ATP_BIND_1"/>
    <property type="match status" value="1"/>
</dbReference>
<feature type="compositionally biased region" description="Basic and acidic residues" evidence="2">
    <location>
        <begin position="156"/>
        <end position="165"/>
    </location>
</feature>
<dbReference type="GO" id="GO:0006304">
    <property type="term" value="P:DNA modification"/>
    <property type="evidence" value="ECO:0007669"/>
    <property type="project" value="InterPro"/>
</dbReference>
<dbReference type="GO" id="GO:0004386">
    <property type="term" value="F:helicase activity"/>
    <property type="evidence" value="ECO:0007669"/>
    <property type="project" value="UniProtKB-KW"/>
</dbReference>
<dbReference type="SMART" id="SM00490">
    <property type="entry name" value="HELICc"/>
    <property type="match status" value="1"/>
</dbReference>
<dbReference type="InterPro" id="IPR011639">
    <property type="entry name" value="MethylTrfase_TaqI-like_dom"/>
</dbReference>